<dbReference type="OrthoDB" id="1600564at2759"/>
<keyword evidence="2" id="KW-0378">Hydrolase</keyword>
<dbReference type="Pfam" id="PF00657">
    <property type="entry name" value="Lipase_GDSL"/>
    <property type="match status" value="1"/>
</dbReference>
<feature type="chain" id="PRO_5047278334" evidence="5">
    <location>
        <begin position="19"/>
        <end position="403"/>
    </location>
</feature>
<name>A0A6P6STX1_COFAR</name>
<organism evidence="6 7">
    <name type="scientific">Coffea arabica</name>
    <name type="common">Arabian coffee</name>
    <dbReference type="NCBI Taxonomy" id="13443"/>
    <lineage>
        <taxon>Eukaryota</taxon>
        <taxon>Viridiplantae</taxon>
        <taxon>Streptophyta</taxon>
        <taxon>Embryophyta</taxon>
        <taxon>Tracheophyta</taxon>
        <taxon>Spermatophyta</taxon>
        <taxon>Magnoliopsida</taxon>
        <taxon>eudicotyledons</taxon>
        <taxon>Gunneridae</taxon>
        <taxon>Pentapetalae</taxon>
        <taxon>asterids</taxon>
        <taxon>lamiids</taxon>
        <taxon>Gentianales</taxon>
        <taxon>Rubiaceae</taxon>
        <taxon>Ixoroideae</taxon>
        <taxon>Gardenieae complex</taxon>
        <taxon>Bertiereae - Coffeeae clade</taxon>
        <taxon>Coffeeae</taxon>
        <taxon>Coffea</taxon>
    </lineage>
</organism>
<accession>A0A6P6STX1</accession>
<dbReference type="Gene3D" id="3.40.50.1110">
    <property type="entry name" value="SGNH hydrolase"/>
    <property type="match status" value="1"/>
</dbReference>
<evidence type="ECO:0000256" key="4">
    <source>
        <dbReference type="ARBA" id="ARBA00023098"/>
    </source>
</evidence>
<dbReference type="InterPro" id="IPR036514">
    <property type="entry name" value="SGNH_hydro_sf"/>
</dbReference>
<evidence type="ECO:0000256" key="1">
    <source>
        <dbReference type="ARBA" id="ARBA00008668"/>
    </source>
</evidence>
<reference evidence="7" key="2">
    <citation type="submission" date="2025-08" db="UniProtKB">
        <authorList>
            <consortium name="RefSeq"/>
        </authorList>
    </citation>
    <scope>IDENTIFICATION</scope>
    <source>
        <tissue evidence="7">Leaves</tissue>
    </source>
</reference>
<feature type="signal peptide" evidence="5">
    <location>
        <begin position="1"/>
        <end position="18"/>
    </location>
</feature>
<dbReference type="PANTHER" id="PTHR46020:SF4">
    <property type="entry name" value="OS04G0650200 PROTEIN"/>
    <property type="match status" value="1"/>
</dbReference>
<keyword evidence="5" id="KW-0732">Signal</keyword>
<evidence type="ECO:0000256" key="3">
    <source>
        <dbReference type="ARBA" id="ARBA00022963"/>
    </source>
</evidence>
<comment type="similarity">
    <text evidence="1">Belongs to the 'GDSL' lipolytic enzyme family.</text>
</comment>
<evidence type="ECO:0000256" key="5">
    <source>
        <dbReference type="SAM" id="SignalP"/>
    </source>
</evidence>
<reference evidence="6" key="1">
    <citation type="journal article" date="2025" name="Foods">
        <title>Unveiling the Microbial Signatures of Arabica Coffee Cherries: Insights into Ripeness Specific Diversity, Functional Traits, and Implications for Quality and Safety.</title>
        <authorList>
            <consortium name="RefSeq"/>
            <person name="Tenea G.N."/>
            <person name="Cifuentes V."/>
            <person name="Reyes P."/>
            <person name="Cevallos-Vallejos M."/>
        </authorList>
    </citation>
    <scope>NUCLEOTIDE SEQUENCE [LARGE SCALE GENOMIC DNA]</scope>
</reference>
<evidence type="ECO:0000313" key="6">
    <source>
        <dbReference type="Proteomes" id="UP001652660"/>
    </source>
</evidence>
<protein>
    <submittedName>
        <fullName evidence="7">GDSL esterase/lipase At5g03610-like</fullName>
    </submittedName>
</protein>
<dbReference type="GO" id="GO:0016042">
    <property type="term" value="P:lipid catabolic process"/>
    <property type="evidence" value="ECO:0007669"/>
    <property type="project" value="UniProtKB-KW"/>
</dbReference>
<dbReference type="RefSeq" id="XP_027069176.2">
    <property type="nucleotide sequence ID" value="XM_027213375.2"/>
</dbReference>
<dbReference type="AlphaFoldDB" id="A0A6P6STX1"/>
<dbReference type="InterPro" id="IPR001087">
    <property type="entry name" value="GDSL"/>
</dbReference>
<proteinExistence type="inferred from homology"/>
<dbReference type="Proteomes" id="UP001652660">
    <property type="component" value="Chromosome 1e"/>
</dbReference>
<evidence type="ECO:0000256" key="2">
    <source>
        <dbReference type="ARBA" id="ARBA00022801"/>
    </source>
</evidence>
<gene>
    <name evidence="7" type="primary">LOC113694537</name>
</gene>
<keyword evidence="4" id="KW-0443">Lipid metabolism</keyword>
<keyword evidence="3" id="KW-0442">Lipid degradation</keyword>
<dbReference type="PANTHER" id="PTHR46020">
    <property type="entry name" value="OSJNBB0059K02.9 PROTEIN"/>
    <property type="match status" value="1"/>
</dbReference>
<keyword evidence="6" id="KW-1185">Reference proteome</keyword>
<evidence type="ECO:0000313" key="7">
    <source>
        <dbReference type="RefSeq" id="XP_027069176.2"/>
    </source>
</evidence>
<dbReference type="GeneID" id="113694537"/>
<dbReference type="SUPFAM" id="SSF52266">
    <property type="entry name" value="SGNH hydrolase"/>
    <property type="match status" value="1"/>
</dbReference>
<sequence>MKVQLFFLSATLIYGTFSEFDIYHILQENLVLKVHYRKKSSRKNNYGIEKLFVIGDSYADTGNLPKMWKDKPYGLTFPGKPDGRFSDGHILTDFIADFLGLKSPVPYRMRNAQKKDLQYGINFAFGGAGVGKTLSSVPNFSTQVDFFEELIKKAVYSKCDLEHSLTLVTLSGNDYSAFLARGGTILDLIITFIPGVVQKLAAILKRISDLGVKRIAVGSLPPLGCVPVITISSGFKQCNYTANMASILHNSILADSVAQLNNESLSTQFEILDLDAAFTTIIQHVQDRKGALSYFLDLVVSSVFQMAFSCCCALPIREVVITNFFFLGFDAPKLHAEAPLTPCCQGIANYSCGDVDSNGKQMYTVCRKPKHAFFWDNAHPTQAGWHAVFSVLKPTIKDLCEFS</sequence>
<dbReference type="GO" id="GO:0016788">
    <property type="term" value="F:hydrolase activity, acting on ester bonds"/>
    <property type="evidence" value="ECO:0007669"/>
    <property type="project" value="InterPro"/>
</dbReference>